<accession>A0A9Q3W5N0</accession>
<feature type="binding site" evidence="5">
    <location>
        <position position="132"/>
    </location>
    <ligand>
        <name>N(2)-acetyl-L-ornithine</name>
        <dbReference type="ChEBI" id="CHEBI:57805"/>
    </ligand>
</feature>
<feature type="binding site" evidence="5">
    <location>
        <begin position="97"/>
        <end position="98"/>
    </location>
    <ligand>
        <name>pyridoxal 5'-phosphate</name>
        <dbReference type="ChEBI" id="CHEBI:597326"/>
    </ligand>
</feature>
<keyword evidence="2 5" id="KW-0028">Amino-acid biosynthesis</keyword>
<reference evidence="6" key="1">
    <citation type="submission" date="2022-01" db="EMBL/GenBank/DDBJ databases">
        <authorList>
            <person name="Karlyshev A.V."/>
            <person name="Jaspars M."/>
        </authorList>
    </citation>
    <scope>NUCLEOTIDE SEQUENCE</scope>
    <source>
        <strain evidence="6">AGSA3-2</strain>
    </source>
</reference>
<comment type="similarity">
    <text evidence="5">Belongs to the class-III pyridoxal-phosphate-dependent aminotransferase family. ArgD subfamily.</text>
</comment>
<keyword evidence="5" id="KW-0963">Cytoplasm</keyword>
<keyword evidence="1 5" id="KW-0032">Aminotransferase</keyword>
<feature type="modified residue" description="N6-(pyridoxal phosphate)lysine" evidence="5">
    <location>
        <position position="243"/>
    </location>
</feature>
<dbReference type="InterPro" id="IPR015422">
    <property type="entry name" value="PyrdxlP-dep_Trfase_small"/>
</dbReference>
<dbReference type="InterPro" id="IPR015424">
    <property type="entry name" value="PyrdxlP-dep_Trfase"/>
</dbReference>
<evidence type="ECO:0000256" key="5">
    <source>
        <dbReference type="HAMAP-Rule" id="MF_01107"/>
    </source>
</evidence>
<dbReference type="GO" id="GO:0003992">
    <property type="term" value="F:N2-acetyl-L-ornithine:2-oxoglutarate 5-aminotransferase activity"/>
    <property type="evidence" value="ECO:0007669"/>
    <property type="project" value="UniProtKB-UniRule"/>
</dbReference>
<dbReference type="CDD" id="cd00610">
    <property type="entry name" value="OAT_like"/>
    <property type="match status" value="1"/>
</dbReference>
<dbReference type="Gene3D" id="3.40.640.10">
    <property type="entry name" value="Type I PLP-dependent aspartate aminotransferase-like (Major domain)"/>
    <property type="match status" value="1"/>
</dbReference>
<evidence type="ECO:0000256" key="2">
    <source>
        <dbReference type="ARBA" id="ARBA00022605"/>
    </source>
</evidence>
<dbReference type="GO" id="GO:0005737">
    <property type="term" value="C:cytoplasm"/>
    <property type="evidence" value="ECO:0007669"/>
    <property type="project" value="UniProtKB-SubCell"/>
</dbReference>
<dbReference type="GO" id="GO:0006526">
    <property type="term" value="P:L-arginine biosynthetic process"/>
    <property type="evidence" value="ECO:0007669"/>
    <property type="project" value="UniProtKB-UniRule"/>
</dbReference>
<dbReference type="PANTHER" id="PTHR11986:SF79">
    <property type="entry name" value="ACETYLORNITHINE AMINOTRANSFERASE, MITOCHONDRIAL"/>
    <property type="match status" value="1"/>
</dbReference>
<evidence type="ECO:0000256" key="4">
    <source>
        <dbReference type="ARBA" id="ARBA00022898"/>
    </source>
</evidence>
<gene>
    <name evidence="5" type="primary">argD</name>
    <name evidence="6" type="ORF">LZG35_20210</name>
</gene>
<dbReference type="InterPro" id="IPR050103">
    <property type="entry name" value="Class-III_PLP-dep_AT"/>
</dbReference>
<dbReference type="PIRSF" id="PIRSF000521">
    <property type="entry name" value="Transaminase_4ab_Lys_Orn"/>
    <property type="match status" value="1"/>
</dbReference>
<evidence type="ECO:0000256" key="1">
    <source>
        <dbReference type="ARBA" id="ARBA00022576"/>
    </source>
</evidence>
<keyword evidence="5" id="KW-0055">Arginine biosynthesis</keyword>
<proteinExistence type="inferred from homology"/>
<dbReference type="Proteomes" id="UP001107961">
    <property type="component" value="Unassembled WGS sequence"/>
</dbReference>
<feature type="binding site" evidence="5">
    <location>
        <position position="271"/>
    </location>
    <ligand>
        <name>N(2)-acetyl-L-ornithine</name>
        <dbReference type="ChEBI" id="CHEBI:57805"/>
    </ligand>
</feature>
<dbReference type="PROSITE" id="PS00600">
    <property type="entry name" value="AA_TRANSFER_CLASS_3"/>
    <property type="match status" value="1"/>
</dbReference>
<dbReference type="InterPro" id="IPR005814">
    <property type="entry name" value="Aminotrans_3"/>
</dbReference>
<evidence type="ECO:0000313" key="7">
    <source>
        <dbReference type="Proteomes" id="UP001107961"/>
    </source>
</evidence>
<feature type="binding site" evidence="5">
    <location>
        <position position="272"/>
    </location>
    <ligand>
        <name>pyridoxal 5'-phosphate</name>
        <dbReference type="ChEBI" id="CHEBI:597326"/>
    </ligand>
</feature>
<keyword evidence="3 5" id="KW-0808">Transferase</keyword>
<dbReference type="PANTHER" id="PTHR11986">
    <property type="entry name" value="AMINOTRANSFERASE CLASS III"/>
    <property type="match status" value="1"/>
</dbReference>
<comment type="caution">
    <text evidence="6">The sequence shown here is derived from an EMBL/GenBank/DDBJ whole genome shotgun (WGS) entry which is preliminary data.</text>
</comment>
<dbReference type="InterPro" id="IPR049704">
    <property type="entry name" value="Aminotrans_3_PPA_site"/>
</dbReference>
<keyword evidence="4 5" id="KW-0663">Pyridoxal phosphate</keyword>
<comment type="cofactor">
    <cofactor evidence="5">
        <name>pyridoxal 5'-phosphate</name>
        <dbReference type="ChEBI" id="CHEBI:597326"/>
    </cofactor>
    <text evidence="5">Binds 1 pyridoxal phosphate per subunit.</text>
</comment>
<dbReference type="SUPFAM" id="SSF53383">
    <property type="entry name" value="PLP-dependent transferases"/>
    <property type="match status" value="1"/>
</dbReference>
<dbReference type="RefSeq" id="WP_063140024.1">
    <property type="nucleotide sequence ID" value="NZ_CP102389.1"/>
</dbReference>
<dbReference type="Pfam" id="PF00202">
    <property type="entry name" value="Aminotran_3"/>
    <property type="match status" value="1"/>
</dbReference>
<comment type="subcellular location">
    <subcellularLocation>
        <location evidence="5">Cytoplasm</location>
    </subcellularLocation>
</comment>
<organism evidence="6 7">
    <name type="scientific">Alloalcanivorax xenomutans</name>
    <dbReference type="NCBI Taxonomy" id="1094342"/>
    <lineage>
        <taxon>Bacteria</taxon>
        <taxon>Pseudomonadati</taxon>
        <taxon>Pseudomonadota</taxon>
        <taxon>Gammaproteobacteria</taxon>
        <taxon>Oceanospirillales</taxon>
        <taxon>Alcanivoracaceae</taxon>
        <taxon>Alloalcanivorax</taxon>
    </lineage>
</organism>
<comment type="catalytic activity">
    <reaction evidence="5">
        <text>N(2)-acetyl-L-ornithine + 2-oxoglutarate = N-acetyl-L-glutamate 5-semialdehyde + L-glutamate</text>
        <dbReference type="Rhea" id="RHEA:18049"/>
        <dbReference type="ChEBI" id="CHEBI:16810"/>
        <dbReference type="ChEBI" id="CHEBI:29123"/>
        <dbReference type="ChEBI" id="CHEBI:29985"/>
        <dbReference type="ChEBI" id="CHEBI:57805"/>
        <dbReference type="EC" id="2.6.1.11"/>
    </reaction>
</comment>
<feature type="binding site" evidence="5">
    <location>
        <begin position="214"/>
        <end position="217"/>
    </location>
    <ligand>
        <name>pyridoxal 5'-phosphate</name>
        <dbReference type="ChEBI" id="CHEBI:597326"/>
    </ligand>
</feature>
<comment type="miscellaneous">
    <text evidence="5">May also have succinyldiaminopimelate aminotransferase activity, thus carrying out the corresponding step in lysine biosynthesis.</text>
</comment>
<dbReference type="EC" id="2.6.1.11" evidence="5"/>
<name>A0A9Q3W5N0_9GAMM</name>
<protein>
    <recommendedName>
        <fullName evidence="5">Acetylornithine aminotransferase</fullName>
        <shortName evidence="5">ACOAT</shortName>
        <ecNumber evidence="5">2.6.1.11</ecNumber>
    </recommendedName>
</protein>
<dbReference type="InterPro" id="IPR015421">
    <property type="entry name" value="PyrdxlP-dep_Trfase_major"/>
</dbReference>
<dbReference type="InterPro" id="IPR004636">
    <property type="entry name" value="AcOrn/SuccOrn_fam"/>
</dbReference>
<dbReference type="GO" id="GO:0030170">
    <property type="term" value="F:pyridoxal phosphate binding"/>
    <property type="evidence" value="ECO:0007669"/>
    <property type="project" value="InterPro"/>
</dbReference>
<sequence>MSEQFLIPTYARQPIAFVRGQGVWLYDEQGKAYLDAVSGVAVCNLGHCHPAVVQALREQSERLMHTSNLYRIPVQERLAERLCQLSGMDKVFFGNSGAEANEAAIKLARLHGRRRGVEKPVVLVMEGSFHGRTMATLSATANQKVQEGFGPLLEGFRRLPYDNLDAVHQAADDNVVAVLVEPVQGEGGVNAASPGYLQKLRELCDQRGWLLMLDEIQTGNGRTGTYFACQAEQVRPDVLTTAKGLGNGFPIGACLVSGAASDLFGPGNHGSTFGGNPLGCAVALAVIDTLQDGVLEQVADKGEALRAQLREALSGVSLVQEVRGRGMMVGIQLDRPCGELVDRAREAGLLINVTAGSVIRLLPPLIISDAERDQLVHTLSSVIHRYADEQEAS</sequence>
<dbReference type="Gene3D" id="3.90.1150.10">
    <property type="entry name" value="Aspartate Aminotransferase, domain 1"/>
    <property type="match status" value="1"/>
</dbReference>
<dbReference type="NCBIfam" id="TIGR00707">
    <property type="entry name" value="argD"/>
    <property type="match status" value="1"/>
</dbReference>
<keyword evidence="7" id="KW-1185">Reference proteome</keyword>
<evidence type="ECO:0000313" key="6">
    <source>
        <dbReference type="EMBL" id="MCE7510965.1"/>
    </source>
</evidence>
<dbReference type="HAMAP" id="MF_01107">
    <property type="entry name" value="ArgD_aminotrans_3"/>
    <property type="match status" value="1"/>
</dbReference>
<evidence type="ECO:0000256" key="3">
    <source>
        <dbReference type="ARBA" id="ARBA00022679"/>
    </source>
</evidence>
<comment type="subunit">
    <text evidence="5">Homodimer.</text>
</comment>
<dbReference type="NCBIfam" id="NF002874">
    <property type="entry name" value="PRK03244.1"/>
    <property type="match status" value="1"/>
</dbReference>
<comment type="pathway">
    <text evidence="5">Amino-acid biosynthesis; L-arginine biosynthesis; N(2)-acetyl-L-ornithine from L-glutamate: step 4/4.</text>
</comment>
<dbReference type="NCBIfam" id="NF002325">
    <property type="entry name" value="PRK01278.1"/>
    <property type="match status" value="1"/>
</dbReference>
<feature type="binding site" evidence="5">
    <location>
        <position position="129"/>
    </location>
    <ligand>
        <name>pyridoxal 5'-phosphate</name>
        <dbReference type="ChEBI" id="CHEBI:597326"/>
    </ligand>
</feature>
<dbReference type="EMBL" id="JAJVKT010000035">
    <property type="protein sequence ID" value="MCE7510965.1"/>
    <property type="molecule type" value="Genomic_DNA"/>
</dbReference>
<dbReference type="AlphaFoldDB" id="A0A9Q3W5N0"/>
<dbReference type="GO" id="GO:0042802">
    <property type="term" value="F:identical protein binding"/>
    <property type="evidence" value="ECO:0007669"/>
    <property type="project" value="TreeGrafter"/>
</dbReference>
<dbReference type="FunFam" id="3.40.640.10:FF:000004">
    <property type="entry name" value="Acetylornithine aminotransferase"/>
    <property type="match status" value="1"/>
</dbReference>